<dbReference type="Gene3D" id="3.30.70.100">
    <property type="match status" value="1"/>
</dbReference>
<organism evidence="3">
    <name type="scientific">Candidatus Thiocaldithrix dubininis</name>
    <dbReference type="NCBI Taxonomy" id="3080823"/>
    <lineage>
        <taxon>Bacteria</taxon>
        <taxon>Pseudomonadati</taxon>
        <taxon>Pseudomonadota</taxon>
        <taxon>Gammaproteobacteria</taxon>
        <taxon>Thiotrichales</taxon>
        <taxon>Thiotrichaceae</taxon>
        <taxon>Candidatus Thiocaldithrix</taxon>
    </lineage>
</organism>
<dbReference type="InterPro" id="IPR017969">
    <property type="entry name" value="Heavy-metal-associated_CS"/>
</dbReference>
<evidence type="ECO:0000313" key="3">
    <source>
        <dbReference type="EMBL" id="WGZ90695.1"/>
    </source>
</evidence>
<dbReference type="SUPFAM" id="SSF55008">
    <property type="entry name" value="HMA, heavy metal-associated domain"/>
    <property type="match status" value="1"/>
</dbReference>
<dbReference type="CDD" id="cd00371">
    <property type="entry name" value="HMA"/>
    <property type="match status" value="1"/>
</dbReference>
<evidence type="ECO:0000259" key="2">
    <source>
        <dbReference type="PROSITE" id="PS50846"/>
    </source>
</evidence>
<reference evidence="3" key="2">
    <citation type="submission" date="2023-04" db="EMBL/GenBank/DDBJ databases">
        <authorList>
            <person name="Beletskiy A.V."/>
            <person name="Mardanov A.V."/>
            <person name="Ravin N.V."/>
        </authorList>
    </citation>
    <scope>NUCLEOTIDE SEQUENCE</scope>
    <source>
        <strain evidence="3">GKL-01</strain>
    </source>
</reference>
<sequence>MQTQIQVENIRCGGCANSISKKLQEDERITAVMVNVEEQTVTIDSTEEVRESAIKTLFGLGYPERGTVEGLESFKEKAKSVVSCAIGRIDLHTKG</sequence>
<protein>
    <submittedName>
        <fullName evidence="3">Heavy-metal-associated domain-containing protein</fullName>
    </submittedName>
</protein>
<keyword evidence="1" id="KW-0479">Metal-binding</keyword>
<gene>
    <name evidence="3" type="ORF">QJT80_14560</name>
</gene>
<name>A0AA95H5K3_9GAMM</name>
<dbReference type="InterPro" id="IPR006121">
    <property type="entry name" value="HMA_dom"/>
</dbReference>
<dbReference type="Proteomes" id="UP001300672">
    <property type="component" value="Chromosome"/>
</dbReference>
<accession>A0AA95H5K3</accession>
<dbReference type="EMBL" id="CP124755">
    <property type="protein sequence ID" value="WGZ90695.1"/>
    <property type="molecule type" value="Genomic_DNA"/>
</dbReference>
<dbReference type="PROSITE" id="PS01047">
    <property type="entry name" value="HMA_1"/>
    <property type="match status" value="1"/>
</dbReference>
<evidence type="ECO:0000256" key="1">
    <source>
        <dbReference type="ARBA" id="ARBA00022723"/>
    </source>
</evidence>
<dbReference type="InterPro" id="IPR036163">
    <property type="entry name" value="HMA_dom_sf"/>
</dbReference>
<dbReference type="KEGG" id="tdu:QJT80_14560"/>
<dbReference type="AlphaFoldDB" id="A0AA95H5K3"/>
<dbReference type="Pfam" id="PF00403">
    <property type="entry name" value="HMA"/>
    <property type="match status" value="1"/>
</dbReference>
<dbReference type="GO" id="GO:0046872">
    <property type="term" value="F:metal ion binding"/>
    <property type="evidence" value="ECO:0007669"/>
    <property type="project" value="UniProtKB-KW"/>
</dbReference>
<reference evidence="3" key="1">
    <citation type="journal article" date="2023" name="Int. J. Mol. Sci.">
        <title>Metagenomics Revealed a New Genus 'Candidatus Thiocaldithrix dubininis' gen. nov., sp. nov. and a New Species 'Candidatus Thiothrix putei' sp. nov. in the Family Thiotrichaceae, Some Members of Which Have Traits of Both Na+- and H+-Motive Energetics.</title>
        <authorList>
            <person name="Ravin N.V."/>
            <person name="Muntyan M.S."/>
            <person name="Smolyakov D.D."/>
            <person name="Rudenko T.S."/>
            <person name="Beletsky A.V."/>
            <person name="Mardanov A.V."/>
            <person name="Grabovich M.Y."/>
        </authorList>
    </citation>
    <scope>NUCLEOTIDE SEQUENCE</scope>
    <source>
        <strain evidence="3">GKL-01</strain>
    </source>
</reference>
<dbReference type="PROSITE" id="PS50846">
    <property type="entry name" value="HMA_2"/>
    <property type="match status" value="1"/>
</dbReference>
<proteinExistence type="predicted"/>
<feature type="domain" description="HMA" evidence="2">
    <location>
        <begin position="1"/>
        <end position="65"/>
    </location>
</feature>